<organism evidence="2 3">
    <name type="scientific">Pseudomonas syringae</name>
    <dbReference type="NCBI Taxonomy" id="317"/>
    <lineage>
        <taxon>Bacteria</taxon>
        <taxon>Pseudomonadati</taxon>
        <taxon>Pseudomonadota</taxon>
        <taxon>Gammaproteobacteria</taxon>
        <taxon>Pseudomonadales</taxon>
        <taxon>Pseudomonadaceae</taxon>
        <taxon>Pseudomonas</taxon>
    </lineage>
</organism>
<dbReference type="InterPro" id="IPR046673">
    <property type="entry name" value="ToxA_N"/>
</dbReference>
<evidence type="ECO:0000313" key="3">
    <source>
        <dbReference type="Proteomes" id="UP000093104"/>
    </source>
</evidence>
<dbReference type="InterPro" id="IPR024079">
    <property type="entry name" value="MetalloPept_cat_dom_sf"/>
</dbReference>
<dbReference type="OrthoDB" id="7032306at2"/>
<reference evidence="2 3" key="1">
    <citation type="submission" date="2015-07" db="EMBL/GenBank/DDBJ databases">
        <title>Draft genome sequence of a diazotrophic, plant growth-promoting rhizobacterium of the Pseudomonas syringae complex.</title>
        <authorList>
            <person name="Patten C.L."/>
            <person name="Jeong H."/>
        </authorList>
    </citation>
    <scope>NUCLEOTIDE SEQUENCE [LARGE SCALE GENOMIC DNA]</scope>
    <source>
        <strain evidence="2 3">GR12-2</strain>
    </source>
</reference>
<evidence type="ECO:0000313" key="2">
    <source>
        <dbReference type="EMBL" id="OCR24882.1"/>
    </source>
</evidence>
<protein>
    <recommendedName>
        <fullName evidence="1">Dermonecrotic toxin N-terminal domain-containing protein</fullName>
    </recommendedName>
</protein>
<comment type="caution">
    <text evidence="2">The sequence shown here is derived from an EMBL/GenBank/DDBJ whole genome shotgun (WGS) entry which is preliminary data.</text>
</comment>
<accession>A0A1C7Z4A3</accession>
<gene>
    <name evidence="2" type="ORF">AFK24_12235</name>
</gene>
<dbReference type="EMBL" id="LGSI01000040">
    <property type="protein sequence ID" value="OCR24882.1"/>
    <property type="molecule type" value="Genomic_DNA"/>
</dbReference>
<sequence>MPLASINYFSSDALRANYVADLDRALALAQIDSRQHQWLGRLAEPAQPAQSVDGPRVDRLVIDNGAVPAAELAATLLLSDHTSRDHTLFLHTQLNGLERFPSREQLVRMLNARFRLPHTAVLPWEYESVEGDPFERRMHAIIHQHGQSLEVFATHLVMLPSLHVAVGCALQDCLERALPDTTVNVFNHLLQIVQVAGLSGVATHPLVLGTQSLAEAAMDAYVQKPAEPAVQRRFLDTMGRVLTTLEAQPFVDALTEVRGATKDCFEELLENFWLSPVSGGGTRRDFGTRLLADSFRHHLLSSLQAGSISRDEWVHLRRLHPESGTDGSAEQPATARLSVSIAGAEPVKLAGVILIDVTAEGLSGLLLFSARHGLRRFAGLGQVIEHLTSTAGRTEMLQYTSLNDHALLHAQGQLQLRLDPIERRLFSDAMDSIIAWQKRNLAYAIDLPCSQANKAAVVIDDALDVRHLLNPGLVSPDSSGRWGDKAIAPGHASQPVAVRADSFGPDAIGGAVAVDTWQNYLNAVEQQIDRTGGLYPGAADCARHVLNRYLSIFTTLKPDARDLWVQPVGEPPVNMLNLLLEKVTGHFTGQLPDHCQVFSAASAAAEQLPQTALTAGILAHILDLADIGFRQALTWQARHARNGQLRDLDTRLLPSQAGSRMRGNLLRLALRVEKRFGDLSARSLGMFEQVLDRPTLSLRAHWGDAIAEVYTLHVGYQPEARTAVMTNAFVLRQPLDAEGKLLLCSPPVGLREHPTRSDLEALIQQRLADPATRSEWLDCFSSPARQRLQAHLQQSLPITVGLERIDEHFIEHLQDAELDRQIKEVEAACDDAVRWQADAALTGALIRTANASDQLRGLKDALAYAVEVSLFTAVLPNWINRASVEDLLTLSTLLVSAYIVQGADQDFMFDIPSLETHAYELLSARLEKDFAGQSLDPNRILISLTHYLIAPSLLGEIPSSVPAATQVHTQTLTNFAITRFGGAQNATLSVAPEEGYTVSQIPDAAYVRELVKDLDVGASYQALLHQKLNVHDPEYLKRVNLFAVCMPSLLILAAFELKLQKVFSEEALGFVHAIVEMPDGLARLPVKGKQILLSPLQLVAEPGGAPDVVTGLYIITAPGGPWILYSVLVNNVQFSEYASEAALLAAIQHSSDLQSLILGRLDPQVRQVYDNGGFIEPHLPWSTEGFMDTPIFAPAAPRILLEPVRGNALNCLFEGLKAVLILTARQTSLTTVQYNQQAYRFLMTLGSEQTLALLPGRLGMLIGAWQSQSWLKASAGDLTERHWGKALSEFSTALALLIASRQDPKDREEQAVEEPAVEEPVIQTPSSSFVDFSWGNHKLTPELRNRLRRLEAQNIALSELTKDELFNVYRSRNTPNEYAAVDGKVYQIRFTAGGYRIVKDQILGPWIRTDKDRNWTLDLRGGLKGGGGVLSRVEVLPLEDQLNEVMIVEARGLPEIRRLFPDRARRIAEAHQGVRHLLQTARSNLLPKFSTGKIPSATQKIVADFFAVKTPSDRLIALIILKITELQEVLLDQSLSPFSSERFVVGTNKRGHQDATAFTYSADVHKRIFLTERYFRGKTYRLKPPPSGQNGFDVQAHFRATTLLHELSHIANDSHDIAYVEATAPYLDLIFDIGDYYQSAKKRFEGYQQRCLSFDTPREELFKDTTSDELPRDLKTSDGDAKLTILNITGKKTLEEARDVFYADADKRIDIMLSNADSITLLGRERFNAPTT</sequence>
<dbReference type="RefSeq" id="WP_065833480.1">
    <property type="nucleotide sequence ID" value="NZ_LGSI01000040.1"/>
</dbReference>
<proteinExistence type="predicted"/>
<feature type="domain" description="Dermonecrotic toxin N-terminal" evidence="1">
    <location>
        <begin position="910"/>
        <end position="1149"/>
    </location>
</feature>
<dbReference type="Gene3D" id="3.40.390.10">
    <property type="entry name" value="Collagenase (Catalytic Domain)"/>
    <property type="match status" value="1"/>
</dbReference>
<evidence type="ECO:0000259" key="1">
    <source>
        <dbReference type="Pfam" id="PF20178"/>
    </source>
</evidence>
<dbReference type="GO" id="GO:0008237">
    <property type="term" value="F:metallopeptidase activity"/>
    <property type="evidence" value="ECO:0007669"/>
    <property type="project" value="InterPro"/>
</dbReference>
<dbReference type="Proteomes" id="UP000093104">
    <property type="component" value="Unassembled WGS sequence"/>
</dbReference>
<dbReference type="Pfam" id="PF20178">
    <property type="entry name" value="ToxA_N"/>
    <property type="match status" value="1"/>
</dbReference>
<name>A0A1C7Z4A3_PSESX</name>
<dbReference type="PATRIC" id="fig|317.243.peg.4853"/>